<gene>
    <name evidence="3" type="primary">LOC127745719</name>
</gene>
<name>A0A9C6TJI8_ARADU</name>
<feature type="domain" description="Aminotransferase-like plant mobile" evidence="1">
    <location>
        <begin position="118"/>
        <end position="176"/>
    </location>
</feature>
<dbReference type="AlphaFoldDB" id="A0A9C6TJI8"/>
<dbReference type="Pfam" id="PF10536">
    <property type="entry name" value="PMD"/>
    <property type="match status" value="1"/>
</dbReference>
<sequence>MALLQRWLLVHHYKYTDTPQVSLSLILSRPVHTLANLGIGVPLQVPPPSLRTNKSDGVSRVAYPFRILLLHTFGPTNAIQPVNLRLPTVTCSRNLHTRHLQQIDSYDARVEEQLRESGFYHVSQIGRIMPHGPTIDALVERWRPETHTFHLPHGECTITLEDVAMIFGLRTHGLLVTGIN</sequence>
<dbReference type="RefSeq" id="XP_052115165.1">
    <property type="nucleotide sequence ID" value="XM_052259205.1"/>
</dbReference>
<evidence type="ECO:0000313" key="3">
    <source>
        <dbReference type="RefSeq" id="XP_052115165.1"/>
    </source>
</evidence>
<dbReference type="InterPro" id="IPR044824">
    <property type="entry name" value="MAIN-like"/>
</dbReference>
<dbReference type="KEGG" id="adu:127745719"/>
<keyword evidence="2" id="KW-1185">Reference proteome</keyword>
<evidence type="ECO:0000313" key="2">
    <source>
        <dbReference type="Proteomes" id="UP000515211"/>
    </source>
</evidence>
<dbReference type="PANTHER" id="PTHR46033">
    <property type="entry name" value="PROTEIN MAIN-LIKE 2"/>
    <property type="match status" value="1"/>
</dbReference>
<reference evidence="3" key="2">
    <citation type="submission" date="2025-08" db="UniProtKB">
        <authorList>
            <consortium name="RefSeq"/>
        </authorList>
    </citation>
    <scope>IDENTIFICATION</scope>
    <source>
        <tissue evidence="3">Whole plant</tissue>
    </source>
</reference>
<dbReference type="PANTHER" id="PTHR46033:SF8">
    <property type="entry name" value="PROTEIN MAINTENANCE OF MERISTEMS-LIKE"/>
    <property type="match status" value="1"/>
</dbReference>
<dbReference type="Proteomes" id="UP000515211">
    <property type="component" value="Chromosome 3"/>
</dbReference>
<accession>A0A9C6TJI8</accession>
<dbReference type="GO" id="GO:0010073">
    <property type="term" value="P:meristem maintenance"/>
    <property type="evidence" value="ECO:0007669"/>
    <property type="project" value="InterPro"/>
</dbReference>
<reference evidence="2" key="1">
    <citation type="journal article" date="2016" name="Nat. Genet.">
        <title>The genome sequences of Arachis duranensis and Arachis ipaensis, the diploid ancestors of cultivated peanut.</title>
        <authorList>
            <person name="Bertioli D.J."/>
            <person name="Cannon S.B."/>
            <person name="Froenicke L."/>
            <person name="Huang G."/>
            <person name="Farmer A.D."/>
            <person name="Cannon E.K."/>
            <person name="Liu X."/>
            <person name="Gao D."/>
            <person name="Clevenger J."/>
            <person name="Dash S."/>
            <person name="Ren L."/>
            <person name="Moretzsohn M.C."/>
            <person name="Shirasawa K."/>
            <person name="Huang W."/>
            <person name="Vidigal B."/>
            <person name="Abernathy B."/>
            <person name="Chu Y."/>
            <person name="Niederhuth C.E."/>
            <person name="Umale P."/>
            <person name="Araujo A.C."/>
            <person name="Kozik A."/>
            <person name="Kim K.D."/>
            <person name="Burow M.D."/>
            <person name="Varshney R.K."/>
            <person name="Wang X."/>
            <person name="Zhang X."/>
            <person name="Barkley N."/>
            <person name="Guimaraes P.M."/>
            <person name="Isobe S."/>
            <person name="Guo B."/>
            <person name="Liao B."/>
            <person name="Stalker H.T."/>
            <person name="Schmitz R.J."/>
            <person name="Scheffler B.E."/>
            <person name="Leal-Bertioli S.C."/>
            <person name="Xun X."/>
            <person name="Jackson S.A."/>
            <person name="Michelmore R."/>
            <person name="Ozias-Akins P."/>
        </authorList>
    </citation>
    <scope>NUCLEOTIDE SEQUENCE [LARGE SCALE GENOMIC DNA]</scope>
    <source>
        <strain evidence="2">cv. V14167</strain>
    </source>
</reference>
<dbReference type="InterPro" id="IPR019557">
    <property type="entry name" value="AminoTfrase-like_pln_mobile"/>
</dbReference>
<evidence type="ECO:0000259" key="1">
    <source>
        <dbReference type="Pfam" id="PF10536"/>
    </source>
</evidence>
<proteinExistence type="predicted"/>
<organism evidence="2 3">
    <name type="scientific">Arachis duranensis</name>
    <name type="common">Wild peanut</name>
    <dbReference type="NCBI Taxonomy" id="130453"/>
    <lineage>
        <taxon>Eukaryota</taxon>
        <taxon>Viridiplantae</taxon>
        <taxon>Streptophyta</taxon>
        <taxon>Embryophyta</taxon>
        <taxon>Tracheophyta</taxon>
        <taxon>Spermatophyta</taxon>
        <taxon>Magnoliopsida</taxon>
        <taxon>eudicotyledons</taxon>
        <taxon>Gunneridae</taxon>
        <taxon>Pentapetalae</taxon>
        <taxon>rosids</taxon>
        <taxon>fabids</taxon>
        <taxon>Fabales</taxon>
        <taxon>Fabaceae</taxon>
        <taxon>Papilionoideae</taxon>
        <taxon>50 kb inversion clade</taxon>
        <taxon>dalbergioids sensu lato</taxon>
        <taxon>Dalbergieae</taxon>
        <taxon>Pterocarpus clade</taxon>
        <taxon>Arachis</taxon>
    </lineage>
</organism>
<protein>
    <submittedName>
        <fullName evidence="3">Uncharacterized protein LOC127745719</fullName>
    </submittedName>
</protein>
<dbReference type="GeneID" id="127745719"/>